<comment type="caution">
    <text evidence="1">The sequence shown here is derived from an EMBL/GenBank/DDBJ whole genome shotgun (WGS) entry which is preliminary data.</text>
</comment>
<dbReference type="Proteomes" id="UP000292003">
    <property type="component" value="Unassembled WGS sequence"/>
</dbReference>
<evidence type="ECO:0000313" key="2">
    <source>
        <dbReference type="Proteomes" id="UP000292003"/>
    </source>
</evidence>
<accession>A0A4V2ELA2</accession>
<organism evidence="1 2">
    <name type="scientific">Amycolatopsis suaedae</name>
    <dbReference type="NCBI Taxonomy" id="2510978"/>
    <lineage>
        <taxon>Bacteria</taxon>
        <taxon>Bacillati</taxon>
        <taxon>Actinomycetota</taxon>
        <taxon>Actinomycetes</taxon>
        <taxon>Pseudonocardiales</taxon>
        <taxon>Pseudonocardiaceae</taxon>
        <taxon>Amycolatopsis</taxon>
    </lineage>
</organism>
<dbReference type="AlphaFoldDB" id="A0A4V2ELA2"/>
<keyword evidence="2" id="KW-1185">Reference proteome</keyword>
<reference evidence="1 2" key="1">
    <citation type="submission" date="2019-02" db="EMBL/GenBank/DDBJ databases">
        <title>Draft genome sequence of Amycolatopsis sp. 8-3EHSu isolated from roots of Suaeda maritima.</title>
        <authorList>
            <person name="Duangmal K."/>
            <person name="Chantavorakit T."/>
        </authorList>
    </citation>
    <scope>NUCLEOTIDE SEQUENCE [LARGE SCALE GENOMIC DNA]</scope>
    <source>
        <strain evidence="1 2">8-3EHSu</strain>
    </source>
</reference>
<dbReference type="RefSeq" id="WP_130478428.1">
    <property type="nucleotide sequence ID" value="NZ_SFCC01000015.1"/>
</dbReference>
<protein>
    <submittedName>
        <fullName evidence="1">Uncharacterized protein</fullName>
    </submittedName>
</protein>
<proteinExistence type="predicted"/>
<sequence length="77" mass="8276">MSSSRTAVPQKLIDLAVKRTGHRAILVGPVVHLIAERAAAGHSARQIEGYLQGVIGPRNAAAQHGFVSWVLRELRQG</sequence>
<name>A0A4V2ELA2_9PSEU</name>
<dbReference type="OrthoDB" id="3630017at2"/>
<dbReference type="EMBL" id="SFCC01000015">
    <property type="protein sequence ID" value="RZQ60855.1"/>
    <property type="molecule type" value="Genomic_DNA"/>
</dbReference>
<evidence type="ECO:0000313" key="1">
    <source>
        <dbReference type="EMBL" id="RZQ60855.1"/>
    </source>
</evidence>
<gene>
    <name evidence="1" type="ORF">EWH70_27540</name>
</gene>